<sequence>MGVGAVAVILLALLTLLRALRNYSRLRAIPGPSAAGWSDFWRIYFRNKSHYGRRLSGLHREYGTVVRLGPHFLSVADGSIIGRLDQGVDEGSPEPHYRNAIPSNSLTVSPDNLQTTHPTWECSQGIPEYEGVIDPSTKQLIKAIRRYRVLDITSSLRIFATTFINQLTTGGLLQARHDNMGSNMGRGSRWLSMFSTVEFMLIRSPVTALKRDRGRRLATCATLPVAAPTVSVEGSHAVSSSGPLPLQQRSRDGSRTRPYSNGVRGGHSVAGTFVSLFYFLLRHQEFLDRLRFEIDTAFGVGSLSDIPRWRELNRLSYLDAVLKETMRLSVNFEEEIKAPLDGVIVAGYPVCKNTTLLWNSRVLQFDSETYGNDVHSFQPERWLMADAQQRSRMEQGLISFNRCVRNHPEAQVAWLELKKVLVLILMKFNTQLLHAAEPSIDTDDNFTPPSLMVGFTPRVPGY</sequence>
<accession>A0ACD1IHY1</accession>
<dbReference type="Proteomes" id="UP000249748">
    <property type="component" value="Unassembled WGS sequence"/>
</dbReference>
<name>A0ACD1IHY1_9EURO</name>
<protein>
    <submittedName>
        <fullName evidence="1">Cytochrome P450</fullName>
    </submittedName>
</protein>
<proteinExistence type="predicted"/>
<organism evidence="1 2">
    <name type="scientific">Aspergillus costaricaensis CBS 115574</name>
    <dbReference type="NCBI Taxonomy" id="1448317"/>
    <lineage>
        <taxon>Eukaryota</taxon>
        <taxon>Fungi</taxon>
        <taxon>Dikarya</taxon>
        <taxon>Ascomycota</taxon>
        <taxon>Pezizomycotina</taxon>
        <taxon>Eurotiomycetes</taxon>
        <taxon>Eurotiomycetidae</taxon>
        <taxon>Eurotiales</taxon>
        <taxon>Aspergillaceae</taxon>
        <taxon>Aspergillus</taxon>
        <taxon>Aspergillus subgen. Circumdati</taxon>
    </lineage>
</organism>
<evidence type="ECO:0000313" key="2">
    <source>
        <dbReference type="Proteomes" id="UP000249748"/>
    </source>
</evidence>
<evidence type="ECO:0000313" key="1">
    <source>
        <dbReference type="EMBL" id="RAK89629.1"/>
    </source>
</evidence>
<gene>
    <name evidence="1" type="ORF">BO79DRAFT_193877</name>
</gene>
<reference evidence="1" key="1">
    <citation type="submission" date="2018-02" db="EMBL/GenBank/DDBJ databases">
        <title>The genomes of Aspergillus section Nigri reveals drivers in fungal speciation.</title>
        <authorList>
            <consortium name="DOE Joint Genome Institute"/>
            <person name="Vesth T.C."/>
            <person name="Nybo J."/>
            <person name="Theobald S."/>
            <person name="Brandl J."/>
            <person name="Frisvad J.C."/>
            <person name="Nielsen K.F."/>
            <person name="Lyhne E.K."/>
            <person name="Kogle M.E."/>
            <person name="Kuo A."/>
            <person name="Riley R."/>
            <person name="Clum A."/>
            <person name="Nolan M."/>
            <person name="Lipzen A."/>
            <person name="Salamov A."/>
            <person name="Henrissat B."/>
            <person name="Wiebenga A."/>
            <person name="De vries R.P."/>
            <person name="Grigoriev I.V."/>
            <person name="Mortensen U.H."/>
            <person name="Andersen M.R."/>
            <person name="Baker S.E."/>
        </authorList>
    </citation>
    <scope>NUCLEOTIDE SEQUENCE</scope>
    <source>
        <strain evidence="1">CBS 115574</strain>
    </source>
</reference>
<keyword evidence="2" id="KW-1185">Reference proteome</keyword>
<dbReference type="EMBL" id="KZ824547">
    <property type="protein sequence ID" value="RAK89629.1"/>
    <property type="molecule type" value="Genomic_DNA"/>
</dbReference>